<keyword evidence="2" id="KW-0548">Nucleotidyltransferase</keyword>
<sequence length="453" mass="51907">MGLSAKLFFENNENETLFTRISLTPEQLEDARAKKDKLLELIKPELSSSLEVPVRHWLQGSYKNHTLVRPIQKGDEFDIDVGIYVLCNAEDEGLSALDVKQVNRSILEWYVSNRPEAKVGDSKTSCERLIYPSSFHIDIPIYYYDAETDTCKLAVQSDEWVDSDPKALQDWFNKKVSSLTPKSLAQLRRIIKYLKVWTAIKGKEDEIRIPSIAVTVLVADLYVEADDDDDAFIQTAVNVMNYIIENDSLDNPCGGGDLFGFKENEYQKIKNRSDSLKNVCEFINKSEDSLQQYVLWSATFEHMFPPFIERIDEVSKNTNLPAITVPPKIKVRHLDKNKKLLSSGVKDEIKVFRDEELYFSIENDADYSETAEVHWIVRNQDAEAKRVNDLGHTSVLSVSEERYEGCSYSGTHYMECLVLDKNNIKGMGAVKVRITGFSRPLRNPPRKNYFKGR</sequence>
<keyword evidence="9" id="KW-0342">GTP-binding</keyword>
<keyword evidence="6" id="KW-0460">Magnesium</keyword>
<dbReference type="GO" id="GO:0005524">
    <property type="term" value="F:ATP binding"/>
    <property type="evidence" value="ECO:0007669"/>
    <property type="project" value="UniProtKB-KW"/>
</dbReference>
<dbReference type="Pfam" id="PF21654">
    <property type="entry name" value="DncV-like_NTFase"/>
    <property type="match status" value="1"/>
</dbReference>
<keyword evidence="7" id="KW-0546">Nucleotide metabolism</keyword>
<dbReference type="GO" id="GO:0005525">
    <property type="term" value="F:GTP binding"/>
    <property type="evidence" value="ECO:0007669"/>
    <property type="project" value="UniProtKB-KW"/>
</dbReference>
<evidence type="ECO:0000313" key="14">
    <source>
        <dbReference type="EMBL" id="QQO84757.1"/>
    </source>
</evidence>
<dbReference type="InterPro" id="IPR048445">
    <property type="entry name" value="DncV-like_NTFase"/>
</dbReference>
<reference evidence="14" key="1">
    <citation type="submission" date="2018-09" db="EMBL/GenBank/DDBJ databases">
        <title>Genome sequencing and analysis.</title>
        <authorList>
            <person name="Huang Y.-T."/>
        </authorList>
    </citation>
    <scope>NUCLEOTIDE SEQUENCE</scope>
    <source>
        <strain evidence="14">HIDE</strain>
    </source>
</reference>
<evidence type="ECO:0000256" key="6">
    <source>
        <dbReference type="ARBA" id="ARBA00022842"/>
    </source>
</evidence>
<keyword evidence="5" id="KW-0067">ATP-binding</keyword>
<dbReference type="GO" id="GO:0046872">
    <property type="term" value="F:metal ion binding"/>
    <property type="evidence" value="ECO:0007669"/>
    <property type="project" value="UniProtKB-KW"/>
</dbReference>
<keyword evidence="3" id="KW-0479">Metal-binding</keyword>
<dbReference type="GO" id="GO:0009117">
    <property type="term" value="P:nucleotide metabolic process"/>
    <property type="evidence" value="ECO:0007669"/>
    <property type="project" value="UniProtKB-KW"/>
</dbReference>
<proteinExistence type="predicted"/>
<feature type="domain" description="Cyclic GMP-AMP synthase DncV-like nucleotidyltransferase" evidence="13">
    <location>
        <begin position="55"/>
        <end position="142"/>
    </location>
</feature>
<evidence type="ECO:0000256" key="11">
    <source>
        <dbReference type="ARBA" id="ARBA00048304"/>
    </source>
</evidence>
<organism evidence="14">
    <name type="scientific">Shewanella algae</name>
    <dbReference type="NCBI Taxonomy" id="38313"/>
    <lineage>
        <taxon>Bacteria</taxon>
        <taxon>Pseudomonadati</taxon>
        <taxon>Pseudomonadota</taxon>
        <taxon>Gammaproteobacteria</taxon>
        <taxon>Alteromonadales</taxon>
        <taxon>Shewanellaceae</taxon>
        <taxon>Shewanella</taxon>
    </lineage>
</organism>
<evidence type="ECO:0000256" key="5">
    <source>
        <dbReference type="ARBA" id="ARBA00022840"/>
    </source>
</evidence>
<keyword evidence="1" id="KW-0808">Transferase</keyword>
<comment type="catalytic activity">
    <reaction evidence="11">
        <text>GTP + ATP = 3',3'-cGAMP + 2 diphosphate</text>
        <dbReference type="Rhea" id="RHEA:35647"/>
        <dbReference type="ChEBI" id="CHEBI:30616"/>
        <dbReference type="ChEBI" id="CHEBI:33019"/>
        <dbReference type="ChEBI" id="CHEBI:37565"/>
        <dbReference type="ChEBI" id="CHEBI:71501"/>
    </reaction>
    <physiologicalReaction direction="left-to-right" evidence="11">
        <dbReference type="Rhea" id="RHEA:35648"/>
    </physiologicalReaction>
</comment>
<evidence type="ECO:0000256" key="7">
    <source>
        <dbReference type="ARBA" id="ARBA00023080"/>
    </source>
</evidence>
<name>A0A7T8IQS3_9GAMM</name>
<evidence type="ECO:0000256" key="8">
    <source>
        <dbReference type="ARBA" id="ARBA00023118"/>
    </source>
</evidence>
<dbReference type="GO" id="GO:0051607">
    <property type="term" value="P:defense response to virus"/>
    <property type="evidence" value="ECO:0007669"/>
    <property type="project" value="UniProtKB-KW"/>
</dbReference>
<evidence type="ECO:0000256" key="1">
    <source>
        <dbReference type="ARBA" id="ARBA00022679"/>
    </source>
</evidence>
<evidence type="ECO:0000256" key="2">
    <source>
        <dbReference type="ARBA" id="ARBA00022695"/>
    </source>
</evidence>
<evidence type="ECO:0000256" key="3">
    <source>
        <dbReference type="ARBA" id="ARBA00022723"/>
    </source>
</evidence>
<dbReference type="NCBIfam" id="NF041078">
    <property type="entry name" value="cGAS"/>
    <property type="match status" value="1"/>
</dbReference>
<keyword evidence="4" id="KW-0547">Nucleotide-binding</keyword>
<dbReference type="InterPro" id="IPR047805">
    <property type="entry name" value="GAMP_synthase"/>
</dbReference>
<dbReference type="AlphaFoldDB" id="A0A7T8IQS3"/>
<dbReference type="EMBL" id="CP032664">
    <property type="protein sequence ID" value="QQO84757.1"/>
    <property type="molecule type" value="Genomic_DNA"/>
</dbReference>
<accession>A0A7T8IQS3</accession>
<evidence type="ECO:0000259" key="13">
    <source>
        <dbReference type="Pfam" id="PF21654"/>
    </source>
</evidence>
<evidence type="ECO:0000256" key="10">
    <source>
        <dbReference type="ARBA" id="ARBA00044145"/>
    </source>
</evidence>
<evidence type="ECO:0000256" key="4">
    <source>
        <dbReference type="ARBA" id="ARBA00022741"/>
    </source>
</evidence>
<protein>
    <recommendedName>
        <fullName evidence="10">Cyclic GMP-AMP synthase</fullName>
    </recommendedName>
</protein>
<evidence type="ECO:0000256" key="9">
    <source>
        <dbReference type="ARBA" id="ARBA00023134"/>
    </source>
</evidence>
<dbReference type="InterPro" id="IPR040511">
    <property type="entry name" value="AGS_C"/>
</dbReference>
<evidence type="ECO:0000259" key="12">
    <source>
        <dbReference type="Pfam" id="PF18134"/>
    </source>
</evidence>
<keyword evidence="8" id="KW-0051">Antiviral defense</keyword>
<dbReference type="GO" id="GO:0140701">
    <property type="term" value="F:3',3'-cyclic GMP-AMP synthase activity"/>
    <property type="evidence" value="ECO:0007669"/>
    <property type="project" value="InterPro"/>
</dbReference>
<feature type="domain" description="Adenylyl/Guanylyl and SMODS C-terminal sensor" evidence="12">
    <location>
        <begin position="328"/>
        <end position="434"/>
    </location>
</feature>
<dbReference type="RefSeq" id="WP_345852604.1">
    <property type="nucleotide sequence ID" value="NZ_CP032664.1"/>
</dbReference>
<gene>
    <name evidence="14" type="ORF">D7032_16830</name>
</gene>
<dbReference type="Pfam" id="PF18134">
    <property type="entry name" value="AGS_C"/>
    <property type="match status" value="1"/>
</dbReference>